<reference evidence="1" key="2">
    <citation type="submission" date="2020-09" db="EMBL/GenBank/DDBJ databases">
        <authorList>
            <person name="Sun Q."/>
            <person name="Zhou Y."/>
        </authorList>
    </citation>
    <scope>NUCLEOTIDE SEQUENCE</scope>
    <source>
        <strain evidence="1">CGMCC 1.7086</strain>
    </source>
</reference>
<comment type="caution">
    <text evidence="1">The sequence shown here is derived from an EMBL/GenBank/DDBJ whole genome shotgun (WGS) entry which is preliminary data.</text>
</comment>
<gene>
    <name evidence="1" type="ORF">GCM10010982_19680</name>
</gene>
<reference evidence="1" key="1">
    <citation type="journal article" date="2014" name="Int. J. Syst. Evol. Microbiol.">
        <title>Complete genome sequence of Corynebacterium casei LMG S-19264T (=DSM 44701T), isolated from a smear-ripened cheese.</title>
        <authorList>
            <consortium name="US DOE Joint Genome Institute (JGI-PGF)"/>
            <person name="Walter F."/>
            <person name="Albersmeier A."/>
            <person name="Kalinowski J."/>
            <person name="Ruckert C."/>
        </authorList>
    </citation>
    <scope>NUCLEOTIDE SEQUENCE</scope>
    <source>
        <strain evidence="1">CGMCC 1.7086</strain>
    </source>
</reference>
<sequence length="70" mass="7789">MRVGAHFIRHLKHLLDVVAIELIDRKNVLTFELAHGDIGLIGSRRILARPEGEDYPSAGLPGFLSVLFKV</sequence>
<name>A0A917YX89_9ALTE</name>
<accession>A0A917YX89</accession>
<evidence type="ECO:0000313" key="2">
    <source>
        <dbReference type="Proteomes" id="UP000606935"/>
    </source>
</evidence>
<dbReference type="AlphaFoldDB" id="A0A917YX89"/>
<protein>
    <submittedName>
        <fullName evidence="1">Uncharacterized protein</fullName>
    </submittedName>
</protein>
<keyword evidence="2" id="KW-1185">Reference proteome</keyword>
<proteinExistence type="predicted"/>
<organism evidence="1 2">
    <name type="scientific">Bowmanella pacifica</name>
    <dbReference type="NCBI Taxonomy" id="502051"/>
    <lineage>
        <taxon>Bacteria</taxon>
        <taxon>Pseudomonadati</taxon>
        <taxon>Pseudomonadota</taxon>
        <taxon>Gammaproteobacteria</taxon>
        <taxon>Alteromonadales</taxon>
        <taxon>Alteromonadaceae</taxon>
        <taxon>Bowmanella</taxon>
    </lineage>
</organism>
<dbReference type="EMBL" id="BMLS01000002">
    <property type="protein sequence ID" value="GGO69130.1"/>
    <property type="molecule type" value="Genomic_DNA"/>
</dbReference>
<dbReference type="Proteomes" id="UP000606935">
    <property type="component" value="Unassembled WGS sequence"/>
</dbReference>
<evidence type="ECO:0000313" key="1">
    <source>
        <dbReference type="EMBL" id="GGO69130.1"/>
    </source>
</evidence>